<feature type="transmembrane region" description="Helical" evidence="9">
    <location>
        <begin position="130"/>
        <end position="151"/>
    </location>
</feature>
<sequence length="475" mass="51500">MTDGVVPIEKKLGFFPLIALVVGTMVGGGVFSLPHDLAVGANSGATIIGWCITAMGMIPLALVYQTLARQKPELEGGIYSYARAGFGEYVGFNSAWGYWLAGILGNVATIMLLFSTLGYFFPIFKGGNNVASIVGASLLLWTLHFLILIGIREASIMNFIATIGKLVPILLFIVVMVTAFRWDIFTQDFWGEGTISISSVLGQVKNTMLVTLWVFIGVEGAVVLSGRAKNSRDVGKATVLGLILVMSIYILISVLSMGAMTRQELSVLETPSMGHVLEHVVGRWGAIAINIGLVASLVGTLIGWFLLVSEISHVAGKDGVFPKIFTKTNKKQTPHAALWISNIVAQTIFIIVLFSQSTYQIMYFIASTSILLPYLLSALYQLKLVVTKELKQARLKNGLLALIASVYSVWLIYAAGLKNLLLVSIVYGIGLVVYIFARKEKGNRCFSGMERYVMGVILIAAAVSLYMLVTGNIEM</sequence>
<evidence type="ECO:0000256" key="3">
    <source>
        <dbReference type="ARBA" id="ARBA00022448"/>
    </source>
</evidence>
<dbReference type="RefSeq" id="WP_033674944.1">
    <property type="nucleotide sequence ID" value="NZ_JOTM01000010.1"/>
</dbReference>
<dbReference type="PANTHER" id="PTHR42770">
    <property type="entry name" value="AMINO ACID TRANSPORTER-RELATED"/>
    <property type="match status" value="1"/>
</dbReference>
<feature type="transmembrane region" description="Helical" evidence="9">
    <location>
        <begin position="336"/>
        <end position="355"/>
    </location>
</feature>
<feature type="transmembrane region" description="Helical" evidence="9">
    <location>
        <begin position="238"/>
        <end position="261"/>
    </location>
</feature>
<dbReference type="AlphaFoldDB" id="A0A073KC13"/>
<reference evidence="10 11" key="1">
    <citation type="submission" date="2014-06" db="EMBL/GenBank/DDBJ databases">
        <title>Draft genome sequence of Bacillus gaemokensis JCM 15801 (MCCC 1A00707).</title>
        <authorList>
            <person name="Lai Q."/>
            <person name="Liu Y."/>
            <person name="Shao Z."/>
        </authorList>
    </citation>
    <scope>NUCLEOTIDE SEQUENCE [LARGE SCALE GENOMIC DNA]</scope>
    <source>
        <strain evidence="10 11">JCM 15801</strain>
    </source>
</reference>
<evidence type="ECO:0000256" key="7">
    <source>
        <dbReference type="ARBA" id="ARBA00022989"/>
    </source>
</evidence>
<feature type="transmembrane region" description="Helical" evidence="9">
    <location>
        <begin position="12"/>
        <end position="33"/>
    </location>
</feature>
<comment type="subcellular location">
    <subcellularLocation>
        <location evidence="1">Cell membrane</location>
        <topology evidence="1">Multi-pass membrane protein</topology>
    </subcellularLocation>
</comment>
<feature type="transmembrane region" description="Helical" evidence="9">
    <location>
        <begin position="98"/>
        <end position="124"/>
    </location>
</feature>
<organism evidence="10 11">
    <name type="scientific">Bacillus gaemokensis</name>
    <dbReference type="NCBI Taxonomy" id="574375"/>
    <lineage>
        <taxon>Bacteria</taxon>
        <taxon>Bacillati</taxon>
        <taxon>Bacillota</taxon>
        <taxon>Bacilli</taxon>
        <taxon>Bacillales</taxon>
        <taxon>Bacillaceae</taxon>
        <taxon>Bacillus</taxon>
        <taxon>Bacillus cereus group</taxon>
    </lineage>
</organism>
<evidence type="ECO:0000256" key="8">
    <source>
        <dbReference type="ARBA" id="ARBA00023136"/>
    </source>
</evidence>
<dbReference type="InterPro" id="IPR050367">
    <property type="entry name" value="APC_superfamily"/>
</dbReference>
<feature type="transmembrane region" description="Helical" evidence="9">
    <location>
        <begin position="394"/>
        <end position="413"/>
    </location>
</feature>
<feature type="transmembrane region" description="Helical" evidence="9">
    <location>
        <begin position="419"/>
        <end position="437"/>
    </location>
</feature>
<keyword evidence="4" id="KW-1003">Cell membrane</keyword>
<gene>
    <name evidence="10" type="ORF">BAGA_05000</name>
</gene>
<feature type="transmembrane region" description="Helical" evidence="9">
    <location>
        <begin position="45"/>
        <end position="64"/>
    </location>
</feature>
<dbReference type="EMBL" id="JOTM01000010">
    <property type="protein sequence ID" value="KEK24061.1"/>
    <property type="molecule type" value="Genomic_DNA"/>
</dbReference>
<evidence type="ECO:0000256" key="6">
    <source>
        <dbReference type="ARBA" id="ARBA00022970"/>
    </source>
</evidence>
<protein>
    <submittedName>
        <fullName evidence="10">Amino acid APC transporter</fullName>
    </submittedName>
</protein>
<dbReference type="Pfam" id="PF13520">
    <property type="entry name" value="AA_permease_2"/>
    <property type="match status" value="1"/>
</dbReference>
<dbReference type="Gene3D" id="1.20.1740.10">
    <property type="entry name" value="Amino acid/polyamine transporter I"/>
    <property type="match status" value="1"/>
</dbReference>
<dbReference type="PANTHER" id="PTHR42770:SF4">
    <property type="entry name" value="ARGININE_ORNITHINE ANTIPORTER-RELATED"/>
    <property type="match status" value="1"/>
</dbReference>
<dbReference type="GO" id="GO:0006865">
    <property type="term" value="P:amino acid transport"/>
    <property type="evidence" value="ECO:0007669"/>
    <property type="project" value="UniProtKB-KW"/>
</dbReference>
<feature type="transmembrane region" description="Helical" evidence="9">
    <location>
        <begin position="361"/>
        <end position="382"/>
    </location>
</feature>
<keyword evidence="11" id="KW-1185">Reference proteome</keyword>
<evidence type="ECO:0000256" key="9">
    <source>
        <dbReference type="SAM" id="Phobius"/>
    </source>
</evidence>
<accession>A0A073KC13</accession>
<dbReference type="Proteomes" id="UP000027778">
    <property type="component" value="Unassembled WGS sequence"/>
</dbReference>
<dbReference type="GO" id="GO:0022857">
    <property type="term" value="F:transmembrane transporter activity"/>
    <property type="evidence" value="ECO:0007669"/>
    <property type="project" value="InterPro"/>
</dbReference>
<dbReference type="NCBIfam" id="TIGR00905">
    <property type="entry name" value="2A0302"/>
    <property type="match status" value="1"/>
</dbReference>
<dbReference type="InterPro" id="IPR004754">
    <property type="entry name" value="Amino_acid_antiprt"/>
</dbReference>
<keyword evidence="5 9" id="KW-0812">Transmembrane</keyword>
<keyword evidence="7 9" id="KW-1133">Transmembrane helix</keyword>
<dbReference type="GO" id="GO:0005886">
    <property type="term" value="C:plasma membrane"/>
    <property type="evidence" value="ECO:0007669"/>
    <property type="project" value="UniProtKB-SubCell"/>
</dbReference>
<evidence type="ECO:0000256" key="2">
    <source>
        <dbReference type="ARBA" id="ARBA00008220"/>
    </source>
</evidence>
<evidence type="ECO:0000256" key="5">
    <source>
        <dbReference type="ARBA" id="ARBA00022692"/>
    </source>
</evidence>
<feature type="transmembrane region" description="Helical" evidence="9">
    <location>
        <begin position="163"/>
        <end position="182"/>
    </location>
</feature>
<dbReference type="PIRSF" id="PIRSF006060">
    <property type="entry name" value="AA_transporter"/>
    <property type="match status" value="1"/>
</dbReference>
<proteinExistence type="inferred from homology"/>
<comment type="caution">
    <text evidence="10">The sequence shown here is derived from an EMBL/GenBank/DDBJ whole genome shotgun (WGS) entry which is preliminary data.</text>
</comment>
<dbReference type="STRING" id="574375.AZF08_16120"/>
<dbReference type="OrthoDB" id="9762947at2"/>
<dbReference type="InterPro" id="IPR002293">
    <property type="entry name" value="AA/rel_permease1"/>
</dbReference>
<keyword evidence="6" id="KW-0029">Amino-acid transport</keyword>
<evidence type="ECO:0000313" key="10">
    <source>
        <dbReference type="EMBL" id="KEK24061.1"/>
    </source>
</evidence>
<evidence type="ECO:0000313" key="11">
    <source>
        <dbReference type="Proteomes" id="UP000027778"/>
    </source>
</evidence>
<feature type="transmembrane region" description="Helical" evidence="9">
    <location>
        <begin position="208"/>
        <end position="226"/>
    </location>
</feature>
<keyword evidence="3" id="KW-0813">Transport</keyword>
<evidence type="ECO:0000256" key="1">
    <source>
        <dbReference type="ARBA" id="ARBA00004651"/>
    </source>
</evidence>
<evidence type="ECO:0000256" key="4">
    <source>
        <dbReference type="ARBA" id="ARBA00022475"/>
    </source>
</evidence>
<keyword evidence="8 9" id="KW-0472">Membrane</keyword>
<comment type="similarity">
    <text evidence="2">Belongs to the amino acid-polyamine-organocation (APC) superfamily. Basic amino acid/polyamine antiporter (APA) (TC 2.A.3.2) family.</text>
</comment>
<name>A0A073KC13_9BACI</name>
<feature type="transmembrane region" description="Helical" evidence="9">
    <location>
        <begin position="281"/>
        <end position="307"/>
    </location>
</feature>
<feature type="transmembrane region" description="Helical" evidence="9">
    <location>
        <begin position="449"/>
        <end position="469"/>
    </location>
</feature>
<dbReference type="eggNOG" id="COG0531">
    <property type="taxonomic scope" value="Bacteria"/>
</dbReference>